<proteinExistence type="predicted"/>
<dbReference type="Proteomes" id="UP000036958">
    <property type="component" value="Unassembled WGS sequence"/>
</dbReference>
<gene>
    <name evidence="1" type="ORF">NC99_33800</name>
</gene>
<name>A0A0L8V614_9BACT</name>
<evidence type="ECO:0000313" key="1">
    <source>
        <dbReference type="EMBL" id="KOH43884.1"/>
    </source>
</evidence>
<dbReference type="AlphaFoldDB" id="A0A0L8V614"/>
<keyword evidence="2" id="KW-1185">Reference proteome</keyword>
<organism evidence="1 2">
    <name type="scientific">Sunxiuqinia dokdonensis</name>
    <dbReference type="NCBI Taxonomy" id="1409788"/>
    <lineage>
        <taxon>Bacteria</taxon>
        <taxon>Pseudomonadati</taxon>
        <taxon>Bacteroidota</taxon>
        <taxon>Bacteroidia</taxon>
        <taxon>Marinilabiliales</taxon>
        <taxon>Prolixibacteraceae</taxon>
        <taxon>Sunxiuqinia</taxon>
    </lineage>
</organism>
<evidence type="ECO:0000313" key="2">
    <source>
        <dbReference type="Proteomes" id="UP000036958"/>
    </source>
</evidence>
<dbReference type="STRING" id="1409788.NC99_33800"/>
<reference evidence="2" key="1">
    <citation type="submission" date="2015-07" db="EMBL/GenBank/DDBJ databases">
        <title>Genome sequencing of Sunxiuqinia dokdonensis strain SK.</title>
        <authorList>
            <person name="Ahn S."/>
            <person name="Kim B.-C."/>
        </authorList>
    </citation>
    <scope>NUCLEOTIDE SEQUENCE [LARGE SCALE GENOMIC DNA]</scope>
    <source>
        <strain evidence="2">SK</strain>
    </source>
</reference>
<sequence length="39" mass="4693">MWRSHTDSVIERTFLLKNYSRLRLEDPIEMLTFFGMTSA</sequence>
<comment type="caution">
    <text evidence="1">The sequence shown here is derived from an EMBL/GenBank/DDBJ whole genome shotgun (WGS) entry which is preliminary data.</text>
</comment>
<accession>A0A0L8V614</accession>
<protein>
    <submittedName>
        <fullName evidence="1">Uncharacterized protein</fullName>
    </submittedName>
</protein>
<dbReference type="EMBL" id="LGIA01000176">
    <property type="protein sequence ID" value="KOH43884.1"/>
    <property type="molecule type" value="Genomic_DNA"/>
</dbReference>